<keyword evidence="4 6" id="KW-1133">Transmembrane helix</keyword>
<reference evidence="8 9" key="1">
    <citation type="submission" date="2023-11" db="EMBL/GenBank/DDBJ databases">
        <title>Actinomadura monticuli sp. nov., isolated from volcanic ash.</title>
        <authorList>
            <person name="Lee S.D."/>
            <person name="Yang H."/>
            <person name="Kim I.S."/>
        </authorList>
    </citation>
    <scope>NUCLEOTIDE SEQUENCE [LARGE SCALE GENOMIC DNA]</scope>
    <source>
        <strain evidence="8 9">DLS-62</strain>
    </source>
</reference>
<evidence type="ECO:0000256" key="3">
    <source>
        <dbReference type="ARBA" id="ARBA00022723"/>
    </source>
</evidence>
<dbReference type="Pfam" id="PF00581">
    <property type="entry name" value="Rhodanese"/>
    <property type="match status" value="2"/>
</dbReference>
<evidence type="ECO:0000256" key="2">
    <source>
        <dbReference type="ARBA" id="ARBA00022692"/>
    </source>
</evidence>
<dbReference type="Pfam" id="PF01925">
    <property type="entry name" value="TauE"/>
    <property type="match status" value="1"/>
</dbReference>
<gene>
    <name evidence="8" type="ORF">SM611_27370</name>
</gene>
<evidence type="ECO:0000313" key="9">
    <source>
        <dbReference type="Proteomes" id="UP001569963"/>
    </source>
</evidence>
<dbReference type="InterPro" id="IPR051682">
    <property type="entry name" value="Mito_Persulfide_Diox"/>
</dbReference>
<keyword evidence="2 6" id="KW-0812">Transmembrane</keyword>
<dbReference type="SMART" id="SM00450">
    <property type="entry name" value="RHOD"/>
    <property type="match status" value="2"/>
</dbReference>
<comment type="caution">
    <text evidence="8">The sequence shown here is derived from an EMBL/GenBank/DDBJ whole genome shotgun (WGS) entry which is preliminary data.</text>
</comment>
<dbReference type="InterPro" id="IPR001279">
    <property type="entry name" value="Metallo-B-lactamas"/>
</dbReference>
<comment type="subcellular location">
    <subcellularLocation>
        <location evidence="6">Cell membrane</location>
        <topology evidence="6">Multi-pass membrane protein</topology>
    </subcellularLocation>
    <subcellularLocation>
        <location evidence="1">Membrane</location>
        <topology evidence="1">Multi-pass membrane protein</topology>
    </subcellularLocation>
</comment>
<dbReference type="SUPFAM" id="SSF52821">
    <property type="entry name" value="Rhodanese/Cell cycle control phosphatase"/>
    <property type="match status" value="2"/>
</dbReference>
<keyword evidence="5 6" id="KW-0472">Membrane</keyword>
<feature type="domain" description="Rhodanese" evidence="7">
    <location>
        <begin position="566"/>
        <end position="614"/>
    </location>
</feature>
<dbReference type="Proteomes" id="UP001569963">
    <property type="component" value="Unassembled WGS sequence"/>
</dbReference>
<feature type="transmembrane region" description="Helical" evidence="6">
    <location>
        <begin position="42"/>
        <end position="60"/>
    </location>
</feature>
<dbReference type="InterPro" id="IPR036866">
    <property type="entry name" value="RibonucZ/Hydroxyglut_hydro"/>
</dbReference>
<dbReference type="Pfam" id="PF00753">
    <property type="entry name" value="Lactamase_B"/>
    <property type="match status" value="1"/>
</dbReference>
<feature type="transmembrane region" description="Helical" evidence="6">
    <location>
        <begin position="72"/>
        <end position="92"/>
    </location>
</feature>
<feature type="transmembrane region" description="Helical" evidence="6">
    <location>
        <begin position="171"/>
        <end position="192"/>
    </location>
</feature>
<evidence type="ECO:0000313" key="8">
    <source>
        <dbReference type="EMBL" id="MFA1542670.1"/>
    </source>
</evidence>
<evidence type="ECO:0000256" key="6">
    <source>
        <dbReference type="RuleBase" id="RU363041"/>
    </source>
</evidence>
<evidence type="ECO:0000259" key="7">
    <source>
        <dbReference type="PROSITE" id="PS50206"/>
    </source>
</evidence>
<dbReference type="InterPro" id="IPR001763">
    <property type="entry name" value="Rhodanese-like_dom"/>
</dbReference>
<dbReference type="InterPro" id="IPR036873">
    <property type="entry name" value="Rhodanese-like_dom_sf"/>
</dbReference>
<dbReference type="CDD" id="cd00158">
    <property type="entry name" value="RHOD"/>
    <property type="match status" value="1"/>
</dbReference>
<feature type="domain" description="Rhodanese" evidence="7">
    <location>
        <begin position="672"/>
        <end position="760"/>
    </location>
</feature>
<feature type="transmembrane region" description="Helical" evidence="6">
    <location>
        <begin position="199"/>
        <end position="219"/>
    </location>
</feature>
<name>A0ABV4QJ09_9ACTN</name>
<evidence type="ECO:0000256" key="5">
    <source>
        <dbReference type="ARBA" id="ARBA00023136"/>
    </source>
</evidence>
<keyword evidence="3" id="KW-0479">Metal-binding</keyword>
<evidence type="ECO:0000256" key="1">
    <source>
        <dbReference type="ARBA" id="ARBA00004141"/>
    </source>
</evidence>
<accession>A0ABV4QJ09</accession>
<dbReference type="EMBL" id="JAXCEI010000013">
    <property type="protein sequence ID" value="MFA1542670.1"/>
    <property type="molecule type" value="Genomic_DNA"/>
</dbReference>
<dbReference type="RefSeq" id="WP_371953011.1">
    <property type="nucleotide sequence ID" value="NZ_JAXCEI010000013.1"/>
</dbReference>
<dbReference type="SMART" id="SM00849">
    <property type="entry name" value="Lactamase_B"/>
    <property type="match status" value="1"/>
</dbReference>
<feature type="transmembrane region" description="Helical" evidence="6">
    <location>
        <begin position="135"/>
        <end position="165"/>
    </location>
</feature>
<keyword evidence="9" id="KW-1185">Reference proteome</keyword>
<organism evidence="8 9">
    <name type="scientific">Actinomadura monticuli</name>
    <dbReference type="NCBI Taxonomy" id="3097367"/>
    <lineage>
        <taxon>Bacteria</taxon>
        <taxon>Bacillati</taxon>
        <taxon>Actinomycetota</taxon>
        <taxon>Actinomycetes</taxon>
        <taxon>Streptosporangiales</taxon>
        <taxon>Thermomonosporaceae</taxon>
        <taxon>Actinomadura</taxon>
    </lineage>
</organism>
<dbReference type="PROSITE" id="PS50206">
    <property type="entry name" value="RHODANESE_3"/>
    <property type="match status" value="2"/>
</dbReference>
<dbReference type="InterPro" id="IPR044528">
    <property type="entry name" value="POD-like_MBL-fold"/>
</dbReference>
<evidence type="ECO:0000256" key="4">
    <source>
        <dbReference type="ARBA" id="ARBA00022989"/>
    </source>
</evidence>
<feature type="transmembrane region" description="Helical" evidence="6">
    <location>
        <begin position="98"/>
        <end position="115"/>
    </location>
</feature>
<dbReference type="Gene3D" id="3.40.250.10">
    <property type="entry name" value="Rhodanese-like domain"/>
    <property type="match status" value="2"/>
</dbReference>
<dbReference type="SUPFAM" id="SSF56281">
    <property type="entry name" value="Metallo-hydrolase/oxidoreductase"/>
    <property type="match status" value="1"/>
</dbReference>
<dbReference type="PANTHER" id="PTHR43084:SF1">
    <property type="entry name" value="PERSULFIDE DIOXYGENASE ETHE1, MITOCHONDRIAL"/>
    <property type="match status" value="1"/>
</dbReference>
<feature type="transmembrane region" description="Helical" evidence="6">
    <location>
        <begin position="255"/>
        <end position="275"/>
    </location>
</feature>
<keyword evidence="6" id="KW-1003">Cell membrane</keyword>
<dbReference type="CDD" id="cd07724">
    <property type="entry name" value="POD-like_MBL-fold"/>
    <property type="match status" value="1"/>
</dbReference>
<dbReference type="Gene3D" id="3.60.15.10">
    <property type="entry name" value="Ribonuclease Z/Hydroxyacylglutathione hydrolase-like"/>
    <property type="match status" value="1"/>
</dbReference>
<feature type="transmembrane region" description="Helical" evidence="6">
    <location>
        <begin position="231"/>
        <end position="248"/>
    </location>
</feature>
<proteinExistence type="inferred from homology"/>
<dbReference type="PANTHER" id="PTHR43084">
    <property type="entry name" value="PERSULFIDE DIOXYGENASE ETHE1"/>
    <property type="match status" value="1"/>
</dbReference>
<comment type="similarity">
    <text evidence="6">Belongs to the 4-toluene sulfonate uptake permease (TSUP) (TC 2.A.102) family.</text>
</comment>
<protein>
    <recommendedName>
        <fullName evidence="6">Probable membrane transporter protein</fullName>
    </recommendedName>
</protein>
<sequence length="760" mass="79871">MTLALTLAAAVLIGVTLGVFGGGGSILTTPALIYLAGVDAKPAIAMSLFVVGVTSVVGAVPHARAGRIRWRTGLLFGSAGMAGAYAGGRLAAFVPANVLLIAFGIMMTVTAAAMLRGRKEPEPGHRTGNRPLARILLEGAAVGLVTGLVGAGGGFLVVPALALLGGLSMPIAVGTSLLVIAMKSFAGLAGYLQSVHIDWTLALSVTALAAVGGLLGSRLAGSIDPERLRKAFGWFVLVMSVFVLAQELPAQARTIFLAAVALAALIGAVTVTVRWSRNRTAALPTHDPRKETATMQTPMYFAQHYLECLSQASYLIGDKRTGRAVVVDPRRDVSEYLDDAAANGLHIEGVINTHFHADFISGHLELAARTGAWIGYGARAEAEFPIRKLHDRERISLGDVTLEILETPGHTPESISVLVFEHSGDDTPYGVLTGDALFIGDVGRPDLLASIGVTADELGRMLYDTVQHKLMALPDQTRLFPAHGAGSACGKNLSTELQSTIGAQRLGNYACVPMGEREFVDIVTEGQPPAPSYFVYDAILNRKERELLKIEEHLRELPLGDVLARRDAGAVVVDARDPQEFAAGHLVGSINVPADGRFAEQAGMLIEPGREIVVIAPEDRAEEIITRLARIGLDTAAGYLADPEDAFPRAPEGNIALAERVTFAELRDELDGAEPPLLIDVRNAGELAAGAIEGAVNIPLAELPERLDAIPAARRIVVHCAGGARSSAAASLLRRSGRTQVADLIGGYGAWAAAYAPAES</sequence>
<dbReference type="InterPro" id="IPR002781">
    <property type="entry name" value="TM_pro_TauE-like"/>
</dbReference>